<evidence type="ECO:0000313" key="4">
    <source>
        <dbReference type="EMBL" id="GAA3235814.1"/>
    </source>
</evidence>
<keyword evidence="2" id="KW-0812">Transmembrane</keyword>
<dbReference type="PANTHER" id="PTHR48081:SF33">
    <property type="entry name" value="KYNURENINE FORMAMIDASE"/>
    <property type="match status" value="1"/>
</dbReference>
<accession>A0ABP6QKY7</accession>
<dbReference type="Pfam" id="PF20434">
    <property type="entry name" value="BD-FAE"/>
    <property type="match status" value="1"/>
</dbReference>
<comment type="caution">
    <text evidence="4">The sequence shown here is derived from an EMBL/GenBank/DDBJ whole genome shotgun (WGS) entry which is preliminary data.</text>
</comment>
<evidence type="ECO:0000256" key="2">
    <source>
        <dbReference type="SAM" id="Phobius"/>
    </source>
</evidence>
<feature type="transmembrane region" description="Helical" evidence="2">
    <location>
        <begin position="67"/>
        <end position="87"/>
    </location>
</feature>
<protein>
    <recommendedName>
        <fullName evidence="3">BD-FAE-like domain-containing protein</fullName>
    </recommendedName>
</protein>
<feature type="transmembrane region" description="Helical" evidence="2">
    <location>
        <begin position="39"/>
        <end position="61"/>
    </location>
</feature>
<dbReference type="InterPro" id="IPR050300">
    <property type="entry name" value="GDXG_lipolytic_enzyme"/>
</dbReference>
<feature type="transmembrane region" description="Helical" evidence="2">
    <location>
        <begin position="6"/>
        <end position="27"/>
    </location>
</feature>
<keyword evidence="2" id="KW-0472">Membrane</keyword>
<proteinExistence type="predicted"/>
<sequence>MDQPYGYLVAVVIVASATVFALVPFRGRALAMMSFRCSLIVYELPVLAACWLAVVTVWTALDDGLGNPVGVVGAALASLTCLVLAVIARRGLRTGPAVDAAMSGAFGPRWRSVLPAGRPSALAGLVLPLRVRRRGVVRVADLSYGPAGKRNRLDVLHRRDLPKGGPVLVHFHGGGYFSGRKNREARQLLHRLAAHGWVCLSANYRLRPSAGFAEHVADAEAAVAWAREHAPGYGADPSALFLAGGSAGAHLAASIALGGVPVRGVVCLYGYYGRYYETGAGSSPLDRLRADAPPFLVAHGDRDSLVPVEAAREFAGRLRAASGGPVVFAELPGGQHAFDLFASPRSCAVAEAVEAFALLVRT</sequence>
<dbReference type="InterPro" id="IPR029058">
    <property type="entry name" value="AB_hydrolase_fold"/>
</dbReference>
<keyword evidence="2" id="KW-1133">Transmembrane helix</keyword>
<dbReference type="EMBL" id="BAAAUV010000029">
    <property type="protein sequence ID" value="GAA3235814.1"/>
    <property type="molecule type" value="Genomic_DNA"/>
</dbReference>
<dbReference type="SUPFAM" id="SSF53474">
    <property type="entry name" value="alpha/beta-Hydrolases"/>
    <property type="match status" value="1"/>
</dbReference>
<keyword evidence="5" id="KW-1185">Reference proteome</keyword>
<dbReference type="Gene3D" id="3.40.50.1820">
    <property type="entry name" value="alpha/beta hydrolase"/>
    <property type="match status" value="1"/>
</dbReference>
<evidence type="ECO:0000259" key="3">
    <source>
        <dbReference type="Pfam" id="PF20434"/>
    </source>
</evidence>
<dbReference type="PANTHER" id="PTHR48081">
    <property type="entry name" value="AB HYDROLASE SUPERFAMILY PROTEIN C4A8.06C"/>
    <property type="match status" value="1"/>
</dbReference>
<evidence type="ECO:0000256" key="1">
    <source>
        <dbReference type="ARBA" id="ARBA00022801"/>
    </source>
</evidence>
<name>A0ABP6QKY7_9ACTN</name>
<keyword evidence="1" id="KW-0378">Hydrolase</keyword>
<evidence type="ECO:0000313" key="5">
    <source>
        <dbReference type="Proteomes" id="UP001501237"/>
    </source>
</evidence>
<dbReference type="RefSeq" id="WP_344837104.1">
    <property type="nucleotide sequence ID" value="NZ_BAAAUV010000029.1"/>
</dbReference>
<dbReference type="Proteomes" id="UP001501237">
    <property type="component" value="Unassembled WGS sequence"/>
</dbReference>
<organism evidence="4 5">
    <name type="scientific">Actinocorallia longicatena</name>
    <dbReference type="NCBI Taxonomy" id="111803"/>
    <lineage>
        <taxon>Bacteria</taxon>
        <taxon>Bacillati</taxon>
        <taxon>Actinomycetota</taxon>
        <taxon>Actinomycetes</taxon>
        <taxon>Streptosporangiales</taxon>
        <taxon>Thermomonosporaceae</taxon>
        <taxon>Actinocorallia</taxon>
    </lineage>
</organism>
<dbReference type="InterPro" id="IPR049492">
    <property type="entry name" value="BD-FAE-like_dom"/>
</dbReference>
<gene>
    <name evidence="4" type="ORF">GCM10010468_69760</name>
</gene>
<reference evidence="5" key="1">
    <citation type="journal article" date="2019" name="Int. J. Syst. Evol. Microbiol.">
        <title>The Global Catalogue of Microorganisms (GCM) 10K type strain sequencing project: providing services to taxonomists for standard genome sequencing and annotation.</title>
        <authorList>
            <consortium name="The Broad Institute Genomics Platform"/>
            <consortium name="The Broad Institute Genome Sequencing Center for Infectious Disease"/>
            <person name="Wu L."/>
            <person name="Ma J."/>
        </authorList>
    </citation>
    <scope>NUCLEOTIDE SEQUENCE [LARGE SCALE GENOMIC DNA]</scope>
    <source>
        <strain evidence="5">JCM 9377</strain>
    </source>
</reference>
<feature type="domain" description="BD-FAE-like" evidence="3">
    <location>
        <begin position="155"/>
        <end position="257"/>
    </location>
</feature>